<keyword evidence="3" id="KW-1185">Reference proteome</keyword>
<feature type="chain" id="PRO_5045756265" description="Outer membrane protein beta-barrel domain-containing protein" evidence="1">
    <location>
        <begin position="20"/>
        <end position="634"/>
    </location>
</feature>
<evidence type="ECO:0000256" key="1">
    <source>
        <dbReference type="SAM" id="SignalP"/>
    </source>
</evidence>
<dbReference type="RefSeq" id="WP_200507030.1">
    <property type="nucleotide sequence ID" value="NZ_JAEHFX010000008.1"/>
</dbReference>
<name>A0ABS1C455_9BACT</name>
<comment type="caution">
    <text evidence="2">The sequence shown here is derived from an EMBL/GenBank/DDBJ whole genome shotgun (WGS) entry which is preliminary data.</text>
</comment>
<keyword evidence="1" id="KW-0732">Signal</keyword>
<feature type="signal peptide" evidence="1">
    <location>
        <begin position="1"/>
        <end position="19"/>
    </location>
</feature>
<reference evidence="2 3" key="1">
    <citation type="submission" date="2020-12" db="EMBL/GenBank/DDBJ databases">
        <title>Bacterial novel species Adhaeribacter sp. BT258 isolated from soil.</title>
        <authorList>
            <person name="Jung H.-Y."/>
        </authorList>
    </citation>
    <scope>NUCLEOTIDE SEQUENCE [LARGE SCALE GENOMIC DNA]</scope>
    <source>
        <strain evidence="2 3">BT258</strain>
    </source>
</reference>
<accession>A0ABS1C455</accession>
<dbReference type="Proteomes" id="UP000644147">
    <property type="component" value="Unassembled WGS sequence"/>
</dbReference>
<proteinExistence type="predicted"/>
<evidence type="ECO:0000313" key="2">
    <source>
        <dbReference type="EMBL" id="MBK0404186.1"/>
    </source>
</evidence>
<gene>
    <name evidence="2" type="ORF">I5M27_14415</name>
</gene>
<evidence type="ECO:0008006" key="4">
    <source>
        <dbReference type="Google" id="ProtNLM"/>
    </source>
</evidence>
<dbReference type="EMBL" id="JAEHFX010000008">
    <property type="protein sequence ID" value="MBK0404186.1"/>
    <property type="molecule type" value="Genomic_DNA"/>
</dbReference>
<organism evidence="2 3">
    <name type="scientific">Adhaeribacter terrigena</name>
    <dbReference type="NCBI Taxonomy" id="2793070"/>
    <lineage>
        <taxon>Bacteria</taxon>
        <taxon>Pseudomonadati</taxon>
        <taxon>Bacteroidota</taxon>
        <taxon>Cytophagia</taxon>
        <taxon>Cytophagales</taxon>
        <taxon>Hymenobacteraceae</taxon>
        <taxon>Adhaeribacter</taxon>
    </lineage>
</organism>
<sequence length="634" mass="74014">MSRLFAFVFLLFLAPALKAAIPDSTAVYEMKAVRIGINTFSFRNFLAGADSVNKKHLLRYYLGQDHVYNTALAENPFTREDYLANVMHSWNFRKNWALEEQVFYQNNRASQTEVASFTEHVRFLLKPLPDWQMQYSVFAGLRRDSRSRRSDTGPEYGGSLLAGWSQPADLESASGNIFFSRASLLPRTFQRLIADARYDKQFSTFAAIGLRGEYRQNRTEDYTGNNVQRIQSDTVALYFTGTYNITSALAFRSSNRLALPKRTFSYQPLTENTTPLADSRYDQFELETLQEMLYQTQKLRGNLQLGYRERNRRYATSKDLLKDLLQNTTSWGAGLTWLFTEKHSVSTQNQGELLRVNTPSEENNEDRDEVFYESRLQFTSRWRPNFRTNFGLVGAYKQYVFIKAAQSAENYTERSLFYEPGFVWAPGKFSWDAQMQLQANYQVRSLTSEQLKNRANRTFNQTHLFRYDITPKLALQLEYYRRENRLGLLNWERFSESPLDTTISNTLALFAKKAVSGRKMHSSFRGGYRYFEQRIRSKAGLSIPGETPALIYLHQVTRQHGPEISYEGRTHKNMRVYASLWLQRLHTFKTYRTADIPYLGSTFTPEELAADQKNWYPYFDVSVHWPLRFSRYGK</sequence>
<evidence type="ECO:0000313" key="3">
    <source>
        <dbReference type="Proteomes" id="UP000644147"/>
    </source>
</evidence>
<protein>
    <recommendedName>
        <fullName evidence="4">Outer membrane protein beta-barrel domain-containing protein</fullName>
    </recommendedName>
</protein>